<comment type="caution">
    <text evidence="1">The sequence shown here is derived from an EMBL/GenBank/DDBJ whole genome shotgun (WGS) entry which is preliminary data.</text>
</comment>
<organism evidence="1 2">
    <name type="scientific">Gramella jeungdoensis</name>
    <dbReference type="NCBI Taxonomy" id="708091"/>
    <lineage>
        <taxon>Bacteria</taxon>
        <taxon>Pseudomonadati</taxon>
        <taxon>Bacteroidota</taxon>
        <taxon>Flavobacteriia</taxon>
        <taxon>Flavobacteriales</taxon>
        <taxon>Flavobacteriaceae</taxon>
        <taxon>Christiangramia</taxon>
    </lineage>
</organism>
<dbReference type="RefSeq" id="WP_252114529.1">
    <property type="nucleotide sequence ID" value="NZ_JAMSCK010000005.1"/>
</dbReference>
<evidence type="ECO:0000313" key="2">
    <source>
        <dbReference type="Proteomes" id="UP001155077"/>
    </source>
</evidence>
<proteinExistence type="predicted"/>
<gene>
    <name evidence="1" type="ORF">NE848_13595</name>
</gene>
<dbReference type="EMBL" id="JAMSCK010000005">
    <property type="protein sequence ID" value="MCM8570422.1"/>
    <property type="molecule type" value="Genomic_DNA"/>
</dbReference>
<reference evidence="1" key="1">
    <citation type="submission" date="2022-06" db="EMBL/GenBank/DDBJ databases">
        <title>Gramella sediminis sp. nov., isolated from deep-sea sediment of the Indian Ocean.</title>
        <authorList>
            <person name="Yang L."/>
        </authorList>
    </citation>
    <scope>NUCLEOTIDE SEQUENCE</scope>
    <source>
        <strain evidence="1">HMD3159</strain>
    </source>
</reference>
<dbReference type="Proteomes" id="UP001155077">
    <property type="component" value="Unassembled WGS sequence"/>
</dbReference>
<protein>
    <submittedName>
        <fullName evidence="1">Uncharacterized protein</fullName>
    </submittedName>
</protein>
<keyword evidence="2" id="KW-1185">Reference proteome</keyword>
<sequence>MKLINLSKKGDMYSVKAQTSFKLFGFNVSHTVQEFVRPFSEDNWYDLEGRKVSEKKAHILDKWLRDHQRFIE</sequence>
<name>A0ABT0Z3V9_9FLAO</name>
<accession>A0ABT0Z3V9</accession>
<evidence type="ECO:0000313" key="1">
    <source>
        <dbReference type="EMBL" id="MCM8570422.1"/>
    </source>
</evidence>